<dbReference type="EMBL" id="GGEC01027899">
    <property type="protein sequence ID" value="MBX08383.1"/>
    <property type="molecule type" value="Transcribed_RNA"/>
</dbReference>
<name>A0A2P2KRM1_RHIMU</name>
<organism evidence="2">
    <name type="scientific">Rhizophora mucronata</name>
    <name type="common">Asiatic mangrove</name>
    <dbReference type="NCBI Taxonomy" id="61149"/>
    <lineage>
        <taxon>Eukaryota</taxon>
        <taxon>Viridiplantae</taxon>
        <taxon>Streptophyta</taxon>
        <taxon>Embryophyta</taxon>
        <taxon>Tracheophyta</taxon>
        <taxon>Spermatophyta</taxon>
        <taxon>Magnoliopsida</taxon>
        <taxon>eudicotyledons</taxon>
        <taxon>Gunneridae</taxon>
        <taxon>Pentapetalae</taxon>
        <taxon>rosids</taxon>
        <taxon>fabids</taxon>
        <taxon>Malpighiales</taxon>
        <taxon>Rhizophoraceae</taxon>
        <taxon>Rhizophora</taxon>
    </lineage>
</organism>
<proteinExistence type="predicted"/>
<feature type="compositionally biased region" description="Polar residues" evidence="1">
    <location>
        <begin position="41"/>
        <end position="57"/>
    </location>
</feature>
<evidence type="ECO:0000256" key="1">
    <source>
        <dbReference type="SAM" id="MobiDB-lite"/>
    </source>
</evidence>
<sequence>MLARETTAASFSIATSLSAFLKDGTMLVSCNLKHRQHKKSQTQLQHQHGDNNASNLYTASPSVKEETLYRQKLCISYMHHKHA</sequence>
<feature type="region of interest" description="Disordered" evidence="1">
    <location>
        <begin position="38"/>
        <end position="57"/>
    </location>
</feature>
<accession>A0A2P2KRM1</accession>
<evidence type="ECO:0000313" key="2">
    <source>
        <dbReference type="EMBL" id="MBX08383.1"/>
    </source>
</evidence>
<reference evidence="2" key="1">
    <citation type="submission" date="2018-02" db="EMBL/GenBank/DDBJ databases">
        <title>Rhizophora mucronata_Transcriptome.</title>
        <authorList>
            <person name="Meera S.P."/>
            <person name="Sreeshan A."/>
            <person name="Augustine A."/>
        </authorList>
    </citation>
    <scope>NUCLEOTIDE SEQUENCE</scope>
    <source>
        <tissue evidence="2">Leaf</tissue>
    </source>
</reference>
<dbReference type="AlphaFoldDB" id="A0A2P2KRM1"/>
<protein>
    <submittedName>
        <fullName evidence="2">Uncharacterized protein</fullName>
    </submittedName>
</protein>